<accession>A0ABD1Z6R6</accession>
<evidence type="ECO:0000313" key="2">
    <source>
        <dbReference type="Proteomes" id="UP001605036"/>
    </source>
</evidence>
<protein>
    <submittedName>
        <fullName evidence="1">Uncharacterized protein</fullName>
    </submittedName>
</protein>
<organism evidence="1 2">
    <name type="scientific">Riccia fluitans</name>
    <dbReference type="NCBI Taxonomy" id="41844"/>
    <lineage>
        <taxon>Eukaryota</taxon>
        <taxon>Viridiplantae</taxon>
        <taxon>Streptophyta</taxon>
        <taxon>Embryophyta</taxon>
        <taxon>Marchantiophyta</taxon>
        <taxon>Marchantiopsida</taxon>
        <taxon>Marchantiidae</taxon>
        <taxon>Marchantiales</taxon>
        <taxon>Ricciaceae</taxon>
        <taxon>Riccia</taxon>
    </lineage>
</organism>
<gene>
    <name evidence="1" type="ORF">R1flu_011057</name>
</gene>
<dbReference type="Proteomes" id="UP001605036">
    <property type="component" value="Unassembled WGS sequence"/>
</dbReference>
<sequence length="126" mass="13595">MIGGGGDHGLLQQRLDSGSELSLTSWATFPRLLAVKAAAVPVIERKLPHCWTNVGYPSTPSPPLVVTSSLIVDRFGSALRGLVEESADRSPRLNLIPLLPFGTLSSYRTRKCAPTKAEPVVDEQMK</sequence>
<name>A0ABD1Z6R6_9MARC</name>
<dbReference type="AlphaFoldDB" id="A0ABD1Z6R6"/>
<reference evidence="1 2" key="1">
    <citation type="submission" date="2024-09" db="EMBL/GenBank/DDBJ databases">
        <title>Chromosome-scale assembly of Riccia fluitans.</title>
        <authorList>
            <person name="Paukszto L."/>
            <person name="Sawicki J."/>
            <person name="Karawczyk K."/>
            <person name="Piernik-Szablinska J."/>
            <person name="Szczecinska M."/>
            <person name="Mazdziarz M."/>
        </authorList>
    </citation>
    <scope>NUCLEOTIDE SEQUENCE [LARGE SCALE GENOMIC DNA]</scope>
    <source>
        <strain evidence="1">Rf_01</strain>
        <tissue evidence="1">Aerial parts of the thallus</tissue>
    </source>
</reference>
<comment type="caution">
    <text evidence="1">The sequence shown here is derived from an EMBL/GenBank/DDBJ whole genome shotgun (WGS) entry which is preliminary data.</text>
</comment>
<dbReference type="EMBL" id="JBHFFA010000002">
    <property type="protein sequence ID" value="KAL2643470.1"/>
    <property type="molecule type" value="Genomic_DNA"/>
</dbReference>
<keyword evidence="2" id="KW-1185">Reference proteome</keyword>
<proteinExistence type="predicted"/>
<evidence type="ECO:0000313" key="1">
    <source>
        <dbReference type="EMBL" id="KAL2643470.1"/>
    </source>
</evidence>